<organism evidence="1 2">
    <name type="scientific">Daphnia magna</name>
    <dbReference type="NCBI Taxonomy" id="35525"/>
    <lineage>
        <taxon>Eukaryota</taxon>
        <taxon>Metazoa</taxon>
        <taxon>Ecdysozoa</taxon>
        <taxon>Arthropoda</taxon>
        <taxon>Crustacea</taxon>
        <taxon>Branchiopoda</taxon>
        <taxon>Diplostraca</taxon>
        <taxon>Cladocera</taxon>
        <taxon>Anomopoda</taxon>
        <taxon>Daphniidae</taxon>
        <taxon>Daphnia</taxon>
    </lineage>
</organism>
<accession>A0ABR0B2E6</accession>
<reference evidence="1 2" key="1">
    <citation type="journal article" date="2023" name="Nucleic Acids Res.">
        <title>The hologenome of Daphnia magna reveals possible DNA methylation and microbiome-mediated evolution of the host genome.</title>
        <authorList>
            <person name="Chaturvedi A."/>
            <person name="Li X."/>
            <person name="Dhandapani V."/>
            <person name="Marshall H."/>
            <person name="Kissane S."/>
            <person name="Cuenca-Cambronero M."/>
            <person name="Asole G."/>
            <person name="Calvet F."/>
            <person name="Ruiz-Romero M."/>
            <person name="Marangio P."/>
            <person name="Guigo R."/>
            <person name="Rago D."/>
            <person name="Mirbahai L."/>
            <person name="Eastwood N."/>
            <person name="Colbourne J.K."/>
            <person name="Zhou J."/>
            <person name="Mallon E."/>
            <person name="Orsini L."/>
        </authorList>
    </citation>
    <scope>NUCLEOTIDE SEQUENCE [LARGE SCALE GENOMIC DNA]</scope>
    <source>
        <strain evidence="1">LRV0_1</strain>
    </source>
</reference>
<gene>
    <name evidence="1" type="ORF">OUZ56_027954</name>
</gene>
<keyword evidence="2" id="KW-1185">Reference proteome</keyword>
<sequence length="103" mass="11936">MLHRPWFHTQDTHLENDEKRIEKSLLVCLPVLFLSGSTKVGGQLLEQLQETSLKDLFGCVGTFLLQGAMGIETQKKKKVKRKEFRFKKEVFISQDQHLNPLLI</sequence>
<protein>
    <submittedName>
        <fullName evidence="1">Uncharacterized protein</fullName>
    </submittedName>
</protein>
<evidence type="ECO:0000313" key="1">
    <source>
        <dbReference type="EMBL" id="KAK4035874.1"/>
    </source>
</evidence>
<name>A0ABR0B2E6_9CRUS</name>
<dbReference type="EMBL" id="JAOYFB010000040">
    <property type="protein sequence ID" value="KAK4035874.1"/>
    <property type="molecule type" value="Genomic_DNA"/>
</dbReference>
<comment type="caution">
    <text evidence="1">The sequence shown here is derived from an EMBL/GenBank/DDBJ whole genome shotgun (WGS) entry which is preliminary data.</text>
</comment>
<evidence type="ECO:0000313" key="2">
    <source>
        <dbReference type="Proteomes" id="UP001234178"/>
    </source>
</evidence>
<proteinExistence type="predicted"/>
<dbReference type="Proteomes" id="UP001234178">
    <property type="component" value="Unassembled WGS sequence"/>
</dbReference>